<dbReference type="InterPro" id="IPR035979">
    <property type="entry name" value="RBD_domain_sf"/>
</dbReference>
<feature type="compositionally biased region" description="Basic and acidic residues" evidence="9">
    <location>
        <begin position="852"/>
        <end position="861"/>
    </location>
</feature>
<dbReference type="Gene3D" id="3.30.70.330">
    <property type="match status" value="1"/>
</dbReference>
<evidence type="ECO:0000256" key="3">
    <source>
        <dbReference type="ARBA" id="ARBA00022884"/>
    </source>
</evidence>
<feature type="region of interest" description="Disordered" evidence="9">
    <location>
        <begin position="917"/>
        <end position="939"/>
    </location>
</feature>
<dbReference type="GO" id="GO:0003723">
    <property type="term" value="F:RNA binding"/>
    <property type="evidence" value="ECO:0007669"/>
    <property type="project" value="UniProtKB-UniRule"/>
</dbReference>
<evidence type="ECO:0000313" key="11">
    <source>
        <dbReference type="EMBL" id="KAK1797018.1"/>
    </source>
</evidence>
<evidence type="ECO:0000256" key="4">
    <source>
        <dbReference type="ARBA" id="ARBA00023015"/>
    </source>
</evidence>
<feature type="region of interest" description="Disordered" evidence="9">
    <location>
        <begin position="1268"/>
        <end position="1289"/>
    </location>
</feature>
<reference evidence="11" key="1">
    <citation type="submission" date="2023-03" db="EMBL/GenBank/DDBJ databases">
        <title>Electrophorus voltai genome.</title>
        <authorList>
            <person name="Bian C."/>
        </authorList>
    </citation>
    <scope>NUCLEOTIDE SEQUENCE</scope>
    <source>
        <strain evidence="11">CB-2022</strain>
        <tissue evidence="11">Muscle</tissue>
    </source>
</reference>
<dbReference type="EMBL" id="JAROKS010000014">
    <property type="protein sequence ID" value="KAK1797018.1"/>
    <property type="molecule type" value="Genomic_DNA"/>
</dbReference>
<evidence type="ECO:0000313" key="12">
    <source>
        <dbReference type="Proteomes" id="UP001239994"/>
    </source>
</evidence>
<evidence type="ECO:0000256" key="8">
    <source>
        <dbReference type="PROSITE-ProRule" id="PRU00176"/>
    </source>
</evidence>
<dbReference type="Pfam" id="PF00076">
    <property type="entry name" value="RRM_1"/>
    <property type="match status" value="1"/>
</dbReference>
<keyword evidence="5" id="KW-0010">Activator</keyword>
<dbReference type="SMART" id="SM00360">
    <property type="entry name" value="RRM"/>
    <property type="match status" value="1"/>
</dbReference>
<feature type="domain" description="RRM" evidence="10">
    <location>
        <begin position="1297"/>
        <end position="1373"/>
    </location>
</feature>
<feature type="compositionally biased region" description="Low complexity" evidence="9">
    <location>
        <begin position="1204"/>
        <end position="1224"/>
    </location>
</feature>
<name>A0AAD8ZFA9_9TELE</name>
<evidence type="ECO:0000256" key="5">
    <source>
        <dbReference type="ARBA" id="ARBA00023159"/>
    </source>
</evidence>
<feature type="region of interest" description="Disordered" evidence="9">
    <location>
        <begin position="812"/>
        <end position="861"/>
    </location>
</feature>
<feature type="region of interest" description="Disordered" evidence="9">
    <location>
        <begin position="873"/>
        <end position="893"/>
    </location>
</feature>
<dbReference type="SUPFAM" id="SSF54928">
    <property type="entry name" value="RNA-binding domain, RBD"/>
    <property type="match status" value="1"/>
</dbReference>
<feature type="region of interest" description="Disordered" evidence="9">
    <location>
        <begin position="482"/>
        <end position="557"/>
    </location>
</feature>
<evidence type="ECO:0000256" key="2">
    <source>
        <dbReference type="ARBA" id="ARBA00022553"/>
    </source>
</evidence>
<evidence type="ECO:0000256" key="7">
    <source>
        <dbReference type="ARBA" id="ARBA00023242"/>
    </source>
</evidence>
<gene>
    <name evidence="11" type="ORF">P4O66_008416</name>
</gene>
<dbReference type="InterPro" id="IPR012677">
    <property type="entry name" value="Nucleotide-bd_a/b_plait_sf"/>
</dbReference>
<keyword evidence="12" id="KW-1185">Reference proteome</keyword>
<evidence type="ECO:0000256" key="1">
    <source>
        <dbReference type="ARBA" id="ARBA00004123"/>
    </source>
</evidence>
<evidence type="ECO:0000256" key="6">
    <source>
        <dbReference type="ARBA" id="ARBA00023163"/>
    </source>
</evidence>
<feature type="compositionally biased region" description="Polar residues" evidence="9">
    <location>
        <begin position="1228"/>
        <end position="1246"/>
    </location>
</feature>
<feature type="region of interest" description="Disordered" evidence="9">
    <location>
        <begin position="284"/>
        <end position="344"/>
    </location>
</feature>
<dbReference type="GO" id="GO:0003712">
    <property type="term" value="F:transcription coregulator activity"/>
    <property type="evidence" value="ECO:0007669"/>
    <property type="project" value="InterPro"/>
</dbReference>
<organism evidence="11 12">
    <name type="scientific">Electrophorus voltai</name>
    <dbReference type="NCBI Taxonomy" id="2609070"/>
    <lineage>
        <taxon>Eukaryota</taxon>
        <taxon>Metazoa</taxon>
        <taxon>Chordata</taxon>
        <taxon>Craniata</taxon>
        <taxon>Vertebrata</taxon>
        <taxon>Euteleostomi</taxon>
        <taxon>Actinopterygii</taxon>
        <taxon>Neopterygii</taxon>
        <taxon>Teleostei</taxon>
        <taxon>Ostariophysi</taxon>
        <taxon>Gymnotiformes</taxon>
        <taxon>Gymnotoidei</taxon>
        <taxon>Gymnotidae</taxon>
        <taxon>Electrophorus</taxon>
    </lineage>
</organism>
<feature type="region of interest" description="Disordered" evidence="9">
    <location>
        <begin position="1094"/>
        <end position="1115"/>
    </location>
</feature>
<dbReference type="GO" id="GO:0005634">
    <property type="term" value="C:nucleus"/>
    <property type="evidence" value="ECO:0007669"/>
    <property type="project" value="UniProtKB-SubCell"/>
</dbReference>
<proteinExistence type="predicted"/>
<feature type="compositionally biased region" description="Low complexity" evidence="9">
    <location>
        <begin position="1007"/>
        <end position="1029"/>
    </location>
</feature>
<keyword evidence="6" id="KW-0804">Transcription</keyword>
<keyword evidence="2" id="KW-0597">Phosphoprotein</keyword>
<dbReference type="InterPro" id="IPR034605">
    <property type="entry name" value="PGC-1"/>
</dbReference>
<dbReference type="PANTHER" id="PTHR15528:SF10">
    <property type="entry name" value="PEROXISOME PROLIFERATOR-ACTIVATED RECEPTOR GAMMA COACTIVATOR 1-ALPHA"/>
    <property type="match status" value="1"/>
</dbReference>
<dbReference type="Proteomes" id="UP001239994">
    <property type="component" value="Unassembled WGS sequence"/>
</dbReference>
<dbReference type="InterPro" id="IPR000504">
    <property type="entry name" value="RRM_dom"/>
</dbReference>
<protein>
    <recommendedName>
        <fullName evidence="10">RRM domain-containing protein</fullName>
    </recommendedName>
</protein>
<feature type="region of interest" description="Disordered" evidence="9">
    <location>
        <begin position="441"/>
        <end position="461"/>
    </location>
</feature>
<keyword evidence="7" id="KW-0539">Nucleus</keyword>
<comment type="caution">
    <text evidence="11">The sequence shown here is derived from an EMBL/GenBank/DDBJ whole genome shotgun (WGS) entry which is preliminary data.</text>
</comment>
<feature type="region of interest" description="Disordered" evidence="9">
    <location>
        <begin position="953"/>
        <end position="1078"/>
    </location>
</feature>
<sequence length="1418" mass="154237">MDGEPKKKTLHECQASGETAQVWHEAAGTRGRTRAHAGTANCTRRHLDHARIRAALGTGPRGALRHSYLINRPRMERYKPPSRVPGLLRHSWAPSSWQGPHWMVEALRGHSHATGYKEKPVIHAVLRNCAALVGEDQPLCPDLPELDLSELDVSDLDADSFLGGLKWYSDQSEIISSQYGNESSNLFECSGGQLNSWGGAVALPVAKGKRLPWGKEGRTEIDFSKLNCPIFAHCSFSCPFPFPPPKKIDEENEANLLAVLTETLDSIPVDEDGLPSFEALADGDVTNASDQSCPSTPDGSPRTPELEEPSLVRPTSLYPPPSTHLPLPTPCRHPSSSISNPAVTTSRPALTQHLRVPRSPLALPCPQRHQIRQRCGPVTKNGPSRGRPIALASGMNGRAKWISLKKLLLAPPNSQLSYNQYPGGKAQNHAAGNHRIRPTPAVAKTENPWSSRQRGVCPQPGRLVRRPCTELLKYLTASDDAFPTRAGESKSTWPGYGKDRGGPGASSCSSSSSPSSSSTSSFSSLSSCSSSSASKKKSSSAPLSSQQQQLAAQAQRGESQAAGACSVAGEGAGQWQPCPHGERSAPAVPSCGSGCGPACSGEEGRPPGLQPGADAGGLAAARFIRYMHSYSLLPRETGRSGSCGRCLEAGGWAGPSPADRHITVTNRKKRREQEHPMLSQLLTSSNRQGRYRARLHKSSVPQADKRDRPKIPPTDVGRHTVKASQRYKNGKAIPEGKEPSQADPSDLELSMLGDLDLESWLMKLEQEIRGSTDPVGQTRADVCDDVVGNPMSFPWGPPSPLFPDSLVPEHIPSATQGQNPHRQAVCKHPDDQVPPPLAKPTTLPLPLTPESPNDHKGSPFENKTIERTLSVEISGTPGLTPPTTPPHKASQENPFKVSLKTKLSSCSSSALTCKRAKLSTGGPCTQPDSGPDRKGPKQTELYAQLSKVSIALPLEGLEERRSKRPTPRVFGDHDYCQSSSTKRDGGSTVPAVAGPAGGRHAERKDSAALPSSAPASSSSSDRPSSSSLAGQPHGSTLPMVQEACPDKGARGQDCSPVSGAEASVELSGSAGRKPLCDQEIRDELNRHFGNPQQAFFSEAEPRGFQPVDECDSGDEHYSPFGGYMHPGLADFDGLEAGGERFLCSWEGTPLELLLESSASCSPSSSSPSRSSISPPSTLLSPRHFRWPQSGSRSRSSSRHRCRSLSRSPYSRSQSPDSRSPSWSRHTVDNSTFKSRSHRSPQTQSRSVLGRRPRYDSYEEYQHEQLKREEYQWNHDKQEGERSEQRERQRQQAIEERRVLYVGRLRADSTRSELKSRFEVFGEIEECAVNLRPDGENFGFITYRYTCDAFAALENGHTLRRSNEPQFELCFGKQKQFCKSDYTDLDSHCDDFDPASTKSKYDSMDFDSLLREAQCSLRR</sequence>
<dbReference type="PANTHER" id="PTHR15528">
    <property type="entry name" value="PEROXISOME PROLIFERATOR ACTIVATED RECEPTOR GAMMA COACTIVATOR 1 PGC-1 -RELATED"/>
    <property type="match status" value="1"/>
</dbReference>
<comment type="subcellular location">
    <subcellularLocation>
        <location evidence="1">Nucleus</location>
    </subcellularLocation>
</comment>
<dbReference type="GO" id="GO:0045944">
    <property type="term" value="P:positive regulation of transcription by RNA polymerase II"/>
    <property type="evidence" value="ECO:0007669"/>
    <property type="project" value="TreeGrafter"/>
</dbReference>
<feature type="region of interest" description="Disordered" evidence="9">
    <location>
        <begin position="667"/>
        <end position="747"/>
    </location>
</feature>
<accession>A0AAD8ZFA9</accession>
<evidence type="ECO:0000259" key="10">
    <source>
        <dbReference type="PROSITE" id="PS50102"/>
    </source>
</evidence>
<feature type="region of interest" description="Disordered" evidence="9">
    <location>
        <begin position="1157"/>
        <end position="1254"/>
    </location>
</feature>
<feature type="compositionally biased region" description="Low complexity" evidence="9">
    <location>
        <begin position="505"/>
        <end position="555"/>
    </location>
</feature>
<feature type="compositionally biased region" description="Low complexity" evidence="9">
    <location>
        <begin position="1157"/>
        <end position="1181"/>
    </location>
</feature>
<keyword evidence="3 8" id="KW-0694">RNA-binding</keyword>
<evidence type="ECO:0000256" key="9">
    <source>
        <dbReference type="SAM" id="MobiDB-lite"/>
    </source>
</evidence>
<feature type="compositionally biased region" description="Pro residues" evidence="9">
    <location>
        <begin position="317"/>
        <end position="331"/>
    </location>
</feature>
<feature type="compositionally biased region" description="Basic and acidic residues" evidence="9">
    <location>
        <begin position="970"/>
        <end position="985"/>
    </location>
</feature>
<feature type="compositionally biased region" description="Polar residues" evidence="9">
    <location>
        <begin position="334"/>
        <end position="344"/>
    </location>
</feature>
<keyword evidence="4" id="KW-0805">Transcription regulation</keyword>
<feature type="compositionally biased region" description="Polar residues" evidence="9">
    <location>
        <begin position="286"/>
        <end position="298"/>
    </location>
</feature>
<dbReference type="PROSITE" id="PS50102">
    <property type="entry name" value="RRM"/>
    <property type="match status" value="1"/>
</dbReference>